<organism evidence="2 3">
    <name type="scientific">Candidatus Ornithocaccomicrobium faecavium</name>
    <dbReference type="NCBI Taxonomy" id="2840890"/>
    <lineage>
        <taxon>Bacteria</taxon>
        <taxon>Bacillati</taxon>
        <taxon>Bacillota</taxon>
        <taxon>Clostridia</taxon>
        <taxon>Candidatus Ornithocaccomicrobium</taxon>
    </lineage>
</organism>
<dbReference type="Proteomes" id="UP000886884">
    <property type="component" value="Unassembled WGS sequence"/>
</dbReference>
<dbReference type="InterPro" id="IPR038071">
    <property type="entry name" value="UROD/MetE-like_sf"/>
</dbReference>
<reference evidence="2" key="2">
    <citation type="journal article" date="2021" name="PeerJ">
        <title>Extensive microbial diversity within the chicken gut microbiome revealed by metagenomics and culture.</title>
        <authorList>
            <person name="Gilroy R."/>
            <person name="Ravi A."/>
            <person name="Getino M."/>
            <person name="Pursley I."/>
            <person name="Horton D.L."/>
            <person name="Alikhan N.F."/>
            <person name="Baker D."/>
            <person name="Gharbi K."/>
            <person name="Hall N."/>
            <person name="Watson M."/>
            <person name="Adriaenssens E.M."/>
            <person name="Foster-Nyarko E."/>
            <person name="Jarju S."/>
            <person name="Secka A."/>
            <person name="Antonio M."/>
            <person name="Oren A."/>
            <person name="Chaudhuri R.R."/>
            <person name="La Ragione R."/>
            <person name="Hildebrand F."/>
            <person name="Pallen M.J."/>
        </authorList>
    </citation>
    <scope>NUCLEOTIDE SEQUENCE</scope>
    <source>
        <strain evidence="2">CHK183-6373</strain>
    </source>
</reference>
<dbReference type="Pfam" id="PF01208">
    <property type="entry name" value="URO-D"/>
    <property type="match status" value="1"/>
</dbReference>
<feature type="domain" description="Uroporphyrinogen decarboxylase (URO-D)" evidence="1">
    <location>
        <begin position="164"/>
        <end position="325"/>
    </location>
</feature>
<dbReference type="SUPFAM" id="SSF51726">
    <property type="entry name" value="UROD/MetE-like"/>
    <property type="match status" value="1"/>
</dbReference>
<dbReference type="GO" id="GO:0006779">
    <property type="term" value="P:porphyrin-containing compound biosynthetic process"/>
    <property type="evidence" value="ECO:0007669"/>
    <property type="project" value="InterPro"/>
</dbReference>
<sequence length="368" mass="42073">MWEVDVDRFWKEDEIAHRDNCFFQGRQVALGIRMSDECVFAELGEPGAPWGYTPLARRVELNKRYNDKAEKIVGKRLLREEFLPEDAAFPPVKRIGEVFGSEYIMHNDTEWLTQSIEDAEALEERLDRVEKMDLRAFMLPPNWESEKRRIYETYGLRPAPMRHVRGPVTLACSLMGTTEFLYFLVDEPELAARFSRVIGDVIIRMAEIMDEEAGTQQRRGFSFADDNCCLLSPEMYEAFGYPILKRVFERFSPDVTDSRYQHSDSAMGHLLPILGRLNLNGVNFGPTVLVPEIRKYLPQARIDGCISPMDFMRNDEDALRAQVKRDFLDDAKYGGVNLSTAGSINNGSLLTSMRLIMSVIQAMGDGAQ</sequence>
<protein>
    <recommendedName>
        <fullName evidence="1">Uroporphyrinogen decarboxylase (URO-D) domain-containing protein</fullName>
    </recommendedName>
</protein>
<reference evidence="2" key="1">
    <citation type="submission" date="2020-10" db="EMBL/GenBank/DDBJ databases">
        <authorList>
            <person name="Gilroy R."/>
        </authorList>
    </citation>
    <scope>NUCLEOTIDE SEQUENCE</scope>
    <source>
        <strain evidence="2">CHK183-6373</strain>
    </source>
</reference>
<evidence type="ECO:0000313" key="3">
    <source>
        <dbReference type="Proteomes" id="UP000886884"/>
    </source>
</evidence>
<dbReference type="InterPro" id="IPR000257">
    <property type="entry name" value="Uroporphyrinogen_deCOase"/>
</dbReference>
<accession>A0A9D1TBX9</accession>
<comment type="caution">
    <text evidence="2">The sequence shown here is derived from an EMBL/GenBank/DDBJ whole genome shotgun (WGS) entry which is preliminary data.</text>
</comment>
<dbReference type="GO" id="GO:0004853">
    <property type="term" value="F:uroporphyrinogen decarboxylase activity"/>
    <property type="evidence" value="ECO:0007669"/>
    <property type="project" value="InterPro"/>
</dbReference>
<dbReference type="Gene3D" id="3.20.20.210">
    <property type="match status" value="1"/>
</dbReference>
<gene>
    <name evidence="2" type="ORF">IAA64_03045</name>
</gene>
<dbReference type="PANTHER" id="PTHR47099:SF1">
    <property type="entry name" value="METHYLCOBAMIDE:COM METHYLTRANSFERASE MTBA"/>
    <property type="match status" value="1"/>
</dbReference>
<dbReference type="PANTHER" id="PTHR47099">
    <property type="entry name" value="METHYLCOBAMIDE:COM METHYLTRANSFERASE MTBA"/>
    <property type="match status" value="1"/>
</dbReference>
<dbReference type="EMBL" id="DVOT01000056">
    <property type="protein sequence ID" value="HIV26920.1"/>
    <property type="molecule type" value="Genomic_DNA"/>
</dbReference>
<name>A0A9D1TBX9_9FIRM</name>
<evidence type="ECO:0000259" key="1">
    <source>
        <dbReference type="Pfam" id="PF01208"/>
    </source>
</evidence>
<dbReference type="AlphaFoldDB" id="A0A9D1TBX9"/>
<proteinExistence type="predicted"/>
<evidence type="ECO:0000313" key="2">
    <source>
        <dbReference type="EMBL" id="HIV26920.1"/>
    </source>
</evidence>
<dbReference type="InterPro" id="IPR052024">
    <property type="entry name" value="Methanogen_methyltrans"/>
</dbReference>